<dbReference type="InterPro" id="IPR004839">
    <property type="entry name" value="Aminotransferase_I/II_large"/>
</dbReference>
<dbReference type="STRING" id="1429043.X474_06195"/>
<dbReference type="EMBL" id="AZAC01000008">
    <property type="protein sequence ID" value="KIX14728.1"/>
    <property type="molecule type" value="Genomic_DNA"/>
</dbReference>
<keyword evidence="4 6" id="KW-0808">Transferase</keyword>
<dbReference type="OrthoDB" id="9804474at2"/>
<name>A0A0D2HWH8_9BACT</name>
<dbReference type="Pfam" id="PF00155">
    <property type="entry name" value="Aminotran_1_2"/>
    <property type="match status" value="1"/>
</dbReference>
<keyword evidence="3 6" id="KW-0032">Aminotransferase</keyword>
<dbReference type="PANTHER" id="PTHR46383">
    <property type="entry name" value="ASPARTATE AMINOTRANSFERASE"/>
    <property type="match status" value="1"/>
</dbReference>
<comment type="cofactor">
    <cofactor evidence="1 6">
        <name>pyridoxal 5'-phosphate</name>
        <dbReference type="ChEBI" id="CHEBI:597326"/>
    </cofactor>
</comment>
<proteinExistence type="inferred from homology"/>
<dbReference type="PATRIC" id="fig|1429043.3.peg.1316"/>
<evidence type="ECO:0000256" key="1">
    <source>
        <dbReference type="ARBA" id="ARBA00001933"/>
    </source>
</evidence>
<dbReference type="AlphaFoldDB" id="A0A0D2HWH8"/>
<comment type="similarity">
    <text evidence="2 6">Belongs to the class-I pyridoxal-phosphate-dependent aminotransferase family.</text>
</comment>
<dbReference type="InterPro" id="IPR015424">
    <property type="entry name" value="PyrdxlP-dep_Trfase"/>
</dbReference>
<feature type="domain" description="Aminotransferase class I/classII large" evidence="7">
    <location>
        <begin position="32"/>
        <end position="384"/>
    </location>
</feature>
<dbReference type="FunFam" id="3.40.640.10:FF:000033">
    <property type="entry name" value="Aspartate aminotransferase"/>
    <property type="match status" value="1"/>
</dbReference>
<evidence type="ECO:0000256" key="3">
    <source>
        <dbReference type="ARBA" id="ARBA00022576"/>
    </source>
</evidence>
<organism evidence="8 9">
    <name type="scientific">Dethiosulfatarculus sandiegensis</name>
    <dbReference type="NCBI Taxonomy" id="1429043"/>
    <lineage>
        <taxon>Bacteria</taxon>
        <taxon>Pseudomonadati</taxon>
        <taxon>Thermodesulfobacteriota</taxon>
        <taxon>Desulfarculia</taxon>
        <taxon>Desulfarculales</taxon>
        <taxon>Desulfarculaceae</taxon>
        <taxon>Dethiosulfatarculus</taxon>
    </lineage>
</organism>
<protein>
    <recommendedName>
        <fullName evidence="6">Aminotransferase</fullName>
        <ecNumber evidence="6">2.6.1.-</ecNumber>
    </recommendedName>
</protein>
<comment type="caution">
    <text evidence="8">The sequence shown here is derived from an EMBL/GenBank/DDBJ whole genome shotgun (WGS) entry which is preliminary data.</text>
</comment>
<evidence type="ECO:0000256" key="4">
    <source>
        <dbReference type="ARBA" id="ARBA00022679"/>
    </source>
</evidence>
<evidence type="ECO:0000256" key="6">
    <source>
        <dbReference type="RuleBase" id="RU000481"/>
    </source>
</evidence>
<dbReference type="InParanoid" id="A0A0D2HWH8"/>
<dbReference type="Proteomes" id="UP000032233">
    <property type="component" value="Unassembled WGS sequence"/>
</dbReference>
<dbReference type="Gene3D" id="3.40.640.10">
    <property type="entry name" value="Type I PLP-dependent aspartate aminotransferase-like (Major domain)"/>
    <property type="match status" value="1"/>
</dbReference>
<dbReference type="SUPFAM" id="SSF53383">
    <property type="entry name" value="PLP-dependent transferases"/>
    <property type="match status" value="1"/>
</dbReference>
<dbReference type="CDD" id="cd00609">
    <property type="entry name" value="AAT_like"/>
    <property type="match status" value="1"/>
</dbReference>
<gene>
    <name evidence="8" type="ORF">X474_06195</name>
</gene>
<accession>A0A0D2HWH8</accession>
<evidence type="ECO:0000256" key="5">
    <source>
        <dbReference type="ARBA" id="ARBA00022898"/>
    </source>
</evidence>
<evidence type="ECO:0000313" key="8">
    <source>
        <dbReference type="EMBL" id="KIX14728.1"/>
    </source>
</evidence>
<evidence type="ECO:0000313" key="9">
    <source>
        <dbReference type="Proteomes" id="UP000032233"/>
    </source>
</evidence>
<dbReference type="InterPro" id="IPR015421">
    <property type="entry name" value="PyrdxlP-dep_Trfase_major"/>
</dbReference>
<dbReference type="RefSeq" id="WP_052514899.1">
    <property type="nucleotide sequence ID" value="NZ_AZAC01000008.1"/>
</dbReference>
<dbReference type="GO" id="GO:0008483">
    <property type="term" value="F:transaminase activity"/>
    <property type="evidence" value="ECO:0007669"/>
    <property type="project" value="UniProtKB-KW"/>
</dbReference>
<dbReference type="PROSITE" id="PS00105">
    <property type="entry name" value="AA_TRANSFER_CLASS_1"/>
    <property type="match status" value="1"/>
</dbReference>
<keyword evidence="5" id="KW-0663">Pyridoxal phosphate</keyword>
<dbReference type="InterPro" id="IPR050596">
    <property type="entry name" value="AspAT/PAT-like"/>
</dbReference>
<dbReference type="EC" id="2.6.1.-" evidence="6"/>
<dbReference type="GO" id="GO:0006520">
    <property type="term" value="P:amino acid metabolic process"/>
    <property type="evidence" value="ECO:0007669"/>
    <property type="project" value="InterPro"/>
</dbReference>
<dbReference type="Gene3D" id="3.90.1150.10">
    <property type="entry name" value="Aspartate Aminotransferase, domain 1"/>
    <property type="match status" value="1"/>
</dbReference>
<dbReference type="InterPro" id="IPR015422">
    <property type="entry name" value="PyrdxlP-dep_Trfase_small"/>
</dbReference>
<reference evidence="8 9" key="1">
    <citation type="submission" date="2013-11" db="EMBL/GenBank/DDBJ databases">
        <title>Metagenomic analysis of a methanogenic consortium involved in long chain n-alkane degradation.</title>
        <authorList>
            <person name="Davidova I.A."/>
            <person name="Callaghan A.V."/>
            <person name="Wawrik B."/>
            <person name="Pruitt S."/>
            <person name="Marks C."/>
            <person name="Duncan K.E."/>
            <person name="Suflita J.M."/>
        </authorList>
    </citation>
    <scope>NUCLEOTIDE SEQUENCE [LARGE SCALE GENOMIC DNA]</scope>
    <source>
        <strain evidence="8 9">SPR</strain>
    </source>
</reference>
<keyword evidence="9" id="KW-1185">Reference proteome</keyword>
<dbReference type="GO" id="GO:0030170">
    <property type="term" value="F:pyridoxal phosphate binding"/>
    <property type="evidence" value="ECO:0007669"/>
    <property type="project" value="InterPro"/>
</dbReference>
<sequence length="391" mass="43151">MHRFASESMQNIKPSELDIIWAKAAELTAQGKDIVNFGIGRPDFDTPAPIKEKAVQAMNKGEVHYTLPRGMEELRQAISDELKQRHDVSYDPASEIMVTVGCVEGITCLLMTVLDPGDEVLVPSPMYPFYWGWAEFLGGRTVEAPLSRENGYQITEKALEKAITPKTKVMIINTPCNPTGVCQEMGGLKAAAKVAQRHDLLVISDEIYGRLTYDGVEHISLTSLPGMKERTVLTTSFSKAFAMDGWRVGYLAGPAELVKDMDNAHLRASTCASVISQYGAIEALRLGEELVAPMRERLEKRRDLIFDMVDQAPGLSAVKPRGAFYLWLEYGDVGMSDMDLSLYLLEKAQVAGISGSAFGASVKRGMRLSYATDRKTIEKGMKRLIAAFQNL</sequence>
<evidence type="ECO:0000259" key="7">
    <source>
        <dbReference type="Pfam" id="PF00155"/>
    </source>
</evidence>
<evidence type="ECO:0000256" key="2">
    <source>
        <dbReference type="ARBA" id="ARBA00007441"/>
    </source>
</evidence>
<dbReference type="InterPro" id="IPR004838">
    <property type="entry name" value="NHTrfase_class1_PyrdxlP-BS"/>
</dbReference>